<dbReference type="Ensembl" id="ENSFHET00000015509.1">
    <property type="protein sequence ID" value="ENSFHEP00000000443.1"/>
    <property type="gene ID" value="ENSFHEG00000000808.1"/>
</dbReference>
<keyword evidence="2" id="KW-1185">Reference proteome</keyword>
<accession>A0A3Q2SNL5</accession>
<reference evidence="1" key="2">
    <citation type="submission" date="2025-09" db="UniProtKB">
        <authorList>
            <consortium name="Ensembl"/>
        </authorList>
    </citation>
    <scope>IDENTIFICATION</scope>
</reference>
<protein>
    <submittedName>
        <fullName evidence="1">Uncharacterized protein</fullName>
    </submittedName>
</protein>
<dbReference type="GeneTree" id="ENSGT00940000178006"/>
<evidence type="ECO:0000313" key="2">
    <source>
        <dbReference type="Proteomes" id="UP000265000"/>
    </source>
</evidence>
<organism evidence="1 2">
    <name type="scientific">Fundulus heteroclitus</name>
    <name type="common">Killifish</name>
    <name type="synonym">Mummichog</name>
    <dbReference type="NCBI Taxonomy" id="8078"/>
    <lineage>
        <taxon>Eukaryota</taxon>
        <taxon>Metazoa</taxon>
        <taxon>Chordata</taxon>
        <taxon>Craniata</taxon>
        <taxon>Vertebrata</taxon>
        <taxon>Euteleostomi</taxon>
        <taxon>Actinopterygii</taxon>
        <taxon>Neopterygii</taxon>
        <taxon>Teleostei</taxon>
        <taxon>Neoteleostei</taxon>
        <taxon>Acanthomorphata</taxon>
        <taxon>Ovalentaria</taxon>
        <taxon>Atherinomorphae</taxon>
        <taxon>Cyprinodontiformes</taxon>
        <taxon>Fundulidae</taxon>
        <taxon>Fundulus</taxon>
    </lineage>
</organism>
<dbReference type="AlphaFoldDB" id="A0A3Q2SNL5"/>
<reference evidence="1" key="1">
    <citation type="submission" date="2025-08" db="UniProtKB">
        <authorList>
            <consortium name="Ensembl"/>
        </authorList>
    </citation>
    <scope>IDENTIFICATION</scope>
</reference>
<proteinExistence type="predicted"/>
<dbReference type="STRING" id="8078.ENSFHEP00000000443"/>
<dbReference type="Proteomes" id="UP000265000">
    <property type="component" value="Unplaced"/>
</dbReference>
<evidence type="ECO:0000313" key="1">
    <source>
        <dbReference type="Ensembl" id="ENSFHEP00000000443.1"/>
    </source>
</evidence>
<sequence length="113" mass="12415">MPARTLQELVSTAASLHAGRVAVLYDSGSGSGSLLYREVAQLSQELSAVLRRSCPSSGVIGLYCRDDLLLPVWILGKKYINIISKQYKIKHNKPSLKQISLADVKSQRIKNGF</sequence>
<name>A0A3Q2SNL5_FUNHE</name>